<dbReference type="PANTHER" id="PTHR46832">
    <property type="entry name" value="5'-METHYLTHIOADENOSINE/S-ADENOSYLHOMOCYSTEINE NUCLEOSIDASE"/>
    <property type="match status" value="1"/>
</dbReference>
<dbReference type="InterPro" id="IPR035994">
    <property type="entry name" value="Nucleoside_phosphorylase_sf"/>
</dbReference>
<accession>A0A132MJR0</accession>
<evidence type="ECO:0000256" key="1">
    <source>
        <dbReference type="HAMAP-Rule" id="MF_00991"/>
    </source>
</evidence>
<dbReference type="InterPro" id="IPR019963">
    <property type="entry name" value="FL_hydrolase_MqnB"/>
</dbReference>
<protein>
    <recommendedName>
        <fullName evidence="1 2">Futalosine hydrolase</fullName>
        <shortName evidence="1">FL hydrolase</shortName>
        <ecNumber evidence="1 2">3.2.2.26</ecNumber>
    </recommendedName>
    <alternativeName>
        <fullName evidence="1">Futalosine nucleosidase</fullName>
    </alternativeName>
    <alternativeName>
        <fullName evidence="1">Menaquinone biosynthetic enzyme MqnB</fullName>
    </alternativeName>
</protein>
<dbReference type="NCBIfam" id="TIGR03664">
    <property type="entry name" value="fut_nucase"/>
    <property type="match status" value="1"/>
</dbReference>
<dbReference type="HAMAP" id="MF_00991">
    <property type="entry name" value="MqnB"/>
    <property type="match status" value="1"/>
</dbReference>
<dbReference type="Gene3D" id="3.40.50.1580">
    <property type="entry name" value="Nucleoside phosphorylase domain"/>
    <property type="match status" value="1"/>
</dbReference>
<evidence type="ECO:0000259" key="3">
    <source>
        <dbReference type="Pfam" id="PF01048"/>
    </source>
</evidence>
<name>A0A132MJR0_9ACTN</name>
<evidence type="ECO:0000313" key="5">
    <source>
        <dbReference type="Proteomes" id="UP000070659"/>
    </source>
</evidence>
<dbReference type="AlphaFoldDB" id="A0A132MJR0"/>
<comment type="function">
    <text evidence="1">Catalyzes the hydrolysis of futalosine (FL) to dehypoxanthine futalosine (DHFL) and hypoxanthine, a step in the biosynthesis of menaquinone (MK, vitamin K2).</text>
</comment>
<comment type="similarity">
    <text evidence="1">Belongs to the PNP/UDP phosphorylase family. Futalosine hydrolase subfamily.</text>
</comment>
<dbReference type="PATRIC" id="fig|1469144.8.peg.1236"/>
<dbReference type="SUPFAM" id="SSF53167">
    <property type="entry name" value="Purine and uridine phosphorylases"/>
    <property type="match status" value="1"/>
</dbReference>
<dbReference type="GO" id="GO:0019284">
    <property type="term" value="P:L-methionine salvage from S-adenosylmethionine"/>
    <property type="evidence" value="ECO:0007669"/>
    <property type="project" value="TreeGrafter"/>
</dbReference>
<keyword evidence="1" id="KW-0378">Hydrolase</keyword>
<dbReference type="GO" id="GO:0009234">
    <property type="term" value="P:menaquinone biosynthetic process"/>
    <property type="evidence" value="ECO:0007669"/>
    <property type="project" value="UniProtKB-UniRule"/>
</dbReference>
<comment type="pathway">
    <text evidence="1">Quinol/quinone metabolism; menaquinone biosynthesis.</text>
</comment>
<dbReference type="InterPro" id="IPR000845">
    <property type="entry name" value="Nucleoside_phosphorylase_d"/>
</dbReference>
<reference evidence="4 5" key="1">
    <citation type="submission" date="2015-02" db="EMBL/GenBank/DDBJ databases">
        <title>Physiological reanalysis, assessment of diazotrophy, and genome sequences of multiple isolates of Streptomyces thermoautotrophicus.</title>
        <authorList>
            <person name="MacKellar D.C."/>
            <person name="Lieber L."/>
            <person name="Norman J."/>
            <person name="Bolger A."/>
            <person name="Tobin C."/>
            <person name="Murray J.W."/>
            <person name="Prell J."/>
        </authorList>
    </citation>
    <scope>NUCLEOTIDE SEQUENCE [LARGE SCALE GENOMIC DNA]</scope>
    <source>
        <strain evidence="4 5">UBT1</strain>
    </source>
</reference>
<dbReference type="GO" id="GO:0009116">
    <property type="term" value="P:nucleoside metabolic process"/>
    <property type="evidence" value="ECO:0007669"/>
    <property type="project" value="InterPro"/>
</dbReference>
<dbReference type="GO" id="GO:0005829">
    <property type="term" value="C:cytosol"/>
    <property type="evidence" value="ECO:0007669"/>
    <property type="project" value="TreeGrafter"/>
</dbReference>
<dbReference type="EC" id="3.2.2.26" evidence="1 2"/>
<dbReference type="GO" id="GO:0008782">
    <property type="term" value="F:adenosylhomocysteine nucleosidase activity"/>
    <property type="evidence" value="ECO:0007669"/>
    <property type="project" value="TreeGrafter"/>
</dbReference>
<gene>
    <name evidence="1" type="primary">mqnB</name>
    <name evidence="4" type="ORF">TH66_22835</name>
</gene>
<dbReference type="EMBL" id="JYIJ01000019">
    <property type="protein sequence ID" value="KWW98107.1"/>
    <property type="molecule type" value="Genomic_DNA"/>
</dbReference>
<proteinExistence type="inferred from homology"/>
<dbReference type="NCBIfam" id="NF006087">
    <property type="entry name" value="PRK08236.1"/>
    <property type="match status" value="1"/>
</dbReference>
<dbReference type="UniPathway" id="UPA00079"/>
<feature type="domain" description="Nucleoside phosphorylase" evidence="3">
    <location>
        <begin position="38"/>
        <end position="224"/>
    </location>
</feature>
<sequence length="233" mass="22678">MRLLVVTAVTAERDACARGLPGSGQAGLPAYPDAVDCGRVTVLPGGVGPAAAGAATATALACARAAGRPYELVVSAGIGGGFPGVAPVGGLVLASEIVAADLGADSPDGFLPLDVLGFGPVRHAADPGLTGRAAAALRAAGVAAVTGPVLTVSTVTGTAAGAHALARRYPGAAAEGMEGFGVATAARAHGVPVLEVRAISNPVGPRDRATWRIREALDVLATAVPVLVKEFGT</sequence>
<keyword evidence="1" id="KW-0474">Menaquinone biosynthesis</keyword>
<comment type="catalytic activity">
    <reaction evidence="1">
        <text>futalosine + H2O = dehypoxanthine futalosine + hypoxanthine</text>
        <dbReference type="Rhea" id="RHEA:25904"/>
        <dbReference type="ChEBI" id="CHEBI:15377"/>
        <dbReference type="ChEBI" id="CHEBI:17368"/>
        <dbReference type="ChEBI" id="CHEBI:58863"/>
        <dbReference type="ChEBI" id="CHEBI:58864"/>
        <dbReference type="EC" id="3.2.2.26"/>
    </reaction>
</comment>
<dbReference type="Pfam" id="PF01048">
    <property type="entry name" value="PNP_UDP_1"/>
    <property type="match status" value="1"/>
</dbReference>
<dbReference type="PANTHER" id="PTHR46832:SF2">
    <property type="entry name" value="FUTALOSINE HYDROLASE"/>
    <property type="match status" value="1"/>
</dbReference>
<dbReference type="GO" id="GO:0008930">
    <property type="term" value="F:methylthioadenosine nucleosidase activity"/>
    <property type="evidence" value="ECO:0007669"/>
    <property type="project" value="TreeGrafter"/>
</dbReference>
<organism evidence="4 5">
    <name type="scientific">Carbonactinospora thermoautotrophica</name>
    <dbReference type="NCBI Taxonomy" id="1469144"/>
    <lineage>
        <taxon>Bacteria</taxon>
        <taxon>Bacillati</taxon>
        <taxon>Actinomycetota</taxon>
        <taxon>Actinomycetes</taxon>
        <taxon>Kitasatosporales</taxon>
        <taxon>Carbonactinosporaceae</taxon>
        <taxon>Carbonactinospora</taxon>
    </lineage>
</organism>
<dbReference type="Proteomes" id="UP000070659">
    <property type="component" value="Unassembled WGS sequence"/>
</dbReference>
<dbReference type="RefSeq" id="WP_067071852.1">
    <property type="nucleotide sequence ID" value="NZ_JYIJ01000019.1"/>
</dbReference>
<comment type="caution">
    <text evidence="4">The sequence shown here is derived from an EMBL/GenBank/DDBJ whole genome shotgun (WGS) entry which is preliminary data.</text>
</comment>
<evidence type="ECO:0000256" key="2">
    <source>
        <dbReference type="NCBIfam" id="TIGR03664"/>
    </source>
</evidence>
<dbReference type="CDD" id="cd17766">
    <property type="entry name" value="futalosine_nucleosidase_MqnB"/>
    <property type="match status" value="1"/>
</dbReference>
<evidence type="ECO:0000313" key="4">
    <source>
        <dbReference type="EMBL" id="KWW98107.1"/>
    </source>
</evidence>